<feature type="transmembrane region" description="Helical" evidence="6">
    <location>
        <begin position="340"/>
        <end position="360"/>
    </location>
</feature>
<evidence type="ECO:0000256" key="2">
    <source>
        <dbReference type="ARBA" id="ARBA00022448"/>
    </source>
</evidence>
<keyword evidence="5 6" id="KW-0472">Membrane</keyword>
<comment type="similarity">
    <text evidence="6">Belongs to the inorganic phosphate transporter (PiT) (TC 2.A.20) family.</text>
</comment>
<keyword evidence="6" id="KW-0592">Phosphate transport</keyword>
<feature type="transmembrane region" description="Helical" evidence="6">
    <location>
        <begin position="6"/>
        <end position="24"/>
    </location>
</feature>
<sequence length="419" mass="44686">MENVVLFIVLACIFGFCMTWGVGANDLANVLGTSMGSRSLTVKQAIIVAIIFEFAGAYLASGNVANTLRNGIIDLTLLSNEPQLFIYGMLAVLLAGFSWMLTASYFGLPVSITHTIVGAIVGFGAITISFHAVHWDTVGTIALSWIISPLLAGACAFLVFTSIQKIIFAKSHPAKSAMHAIPCYGLLFALIFGSLLVEHILQHFGKHSLRLQFGVTLAFAIIIYIALARFTRSFIKKRKLEGAARRHEFQLLEHMFKPLTMLTACAMVFAHGSNDVANAVGPMAAVVDTALSGSLSPTSNMPPWILGLGCAGVIAGFLMYGRRVIQTVGSNITQLTPSRAFAAIFSAAMTSSIATTTGIPVSVTQILVGAVFGVGFARGLTALNLNVIRNIFMSWVITLPAGATFAVIYFYIFRALAGC</sequence>
<evidence type="ECO:0000256" key="5">
    <source>
        <dbReference type="ARBA" id="ARBA00023136"/>
    </source>
</evidence>
<keyword evidence="4 6" id="KW-1133">Transmembrane helix</keyword>
<feature type="transmembrane region" description="Helical" evidence="6">
    <location>
        <begin position="213"/>
        <end position="230"/>
    </location>
</feature>
<accession>A0A1L6TEB7</accession>
<dbReference type="Proteomes" id="UP000029558">
    <property type="component" value="Chromosome"/>
</dbReference>
<feature type="transmembrane region" description="Helical" evidence="6">
    <location>
        <begin position="301"/>
        <end position="320"/>
    </location>
</feature>
<dbReference type="EMBL" id="CP012508">
    <property type="protein sequence ID" value="ALB23811.1"/>
    <property type="molecule type" value="Genomic_DNA"/>
</dbReference>
<name>A0A1L6TEB7_PISSA</name>
<keyword evidence="3 6" id="KW-0812">Transmembrane</keyword>
<dbReference type="GO" id="GO:0035435">
    <property type="term" value="P:phosphate ion transmembrane transport"/>
    <property type="evidence" value="ECO:0007669"/>
    <property type="project" value="TreeGrafter"/>
</dbReference>
<evidence type="ECO:0000313" key="8">
    <source>
        <dbReference type="Proteomes" id="UP000029558"/>
    </source>
</evidence>
<feature type="transmembrane region" description="Helical" evidence="6">
    <location>
        <begin position="115"/>
        <end position="135"/>
    </location>
</feature>
<dbReference type="InterPro" id="IPR001204">
    <property type="entry name" value="Phos_transporter"/>
</dbReference>
<feature type="transmembrane region" description="Helical" evidence="6">
    <location>
        <begin position="141"/>
        <end position="160"/>
    </location>
</feature>
<evidence type="ECO:0000256" key="6">
    <source>
        <dbReference type="RuleBase" id="RU363058"/>
    </source>
</evidence>
<gene>
    <name evidence="7" type="ORF">KU39_2635</name>
</gene>
<comment type="subcellular location">
    <subcellularLocation>
        <location evidence="1 6">Membrane</location>
        <topology evidence="1 6">Multi-pass membrane protein</topology>
    </subcellularLocation>
</comment>
<feature type="transmembrane region" description="Helical" evidence="6">
    <location>
        <begin position="392"/>
        <end position="412"/>
    </location>
</feature>
<dbReference type="GO" id="GO:0016020">
    <property type="term" value="C:membrane"/>
    <property type="evidence" value="ECO:0007669"/>
    <property type="project" value="UniProtKB-SubCell"/>
</dbReference>
<feature type="transmembrane region" description="Helical" evidence="6">
    <location>
        <begin position="84"/>
        <end position="108"/>
    </location>
</feature>
<proteinExistence type="inferred from homology"/>
<keyword evidence="2 6" id="KW-0813">Transport</keyword>
<reference evidence="7 8" key="1">
    <citation type="journal article" date="2014" name="Genome Announc.">
        <title>Comparative Genome Analysis of Two Isolates of the Fish Pathogen Piscirickettsia salmonis from Different Hosts Reveals Major Differences in Virulence-Associated Secretion Systems.</title>
        <authorList>
            <person name="Bohle H."/>
            <person name="Henriquez P."/>
            <person name="Grothusen H."/>
            <person name="Navas E."/>
            <person name="Sandoval A."/>
            <person name="Bustamante F."/>
            <person name="Bustos P."/>
            <person name="Mancilla M."/>
        </authorList>
    </citation>
    <scope>NUCLEOTIDE SEQUENCE [LARGE SCALE GENOMIC DNA]</scope>
    <source>
        <strain evidence="8">B1-32597</strain>
    </source>
</reference>
<dbReference type="PANTHER" id="PTHR11101">
    <property type="entry name" value="PHOSPHATE TRANSPORTER"/>
    <property type="match status" value="1"/>
</dbReference>
<feature type="transmembrane region" description="Helical" evidence="6">
    <location>
        <begin position="366"/>
        <end position="385"/>
    </location>
</feature>
<organism evidence="7 8">
    <name type="scientific">Piscirickettsia salmonis</name>
    <dbReference type="NCBI Taxonomy" id="1238"/>
    <lineage>
        <taxon>Bacteria</taxon>
        <taxon>Pseudomonadati</taxon>
        <taxon>Pseudomonadota</taxon>
        <taxon>Gammaproteobacteria</taxon>
        <taxon>Thiotrichales</taxon>
        <taxon>Piscirickettsiaceae</taxon>
        <taxon>Piscirickettsia</taxon>
    </lineage>
</organism>
<dbReference type="Pfam" id="PF01384">
    <property type="entry name" value="PHO4"/>
    <property type="match status" value="1"/>
</dbReference>
<protein>
    <recommendedName>
        <fullName evidence="6">Phosphate transporter</fullName>
    </recommendedName>
</protein>
<dbReference type="AlphaFoldDB" id="A0A1L6TEB7"/>
<evidence type="ECO:0000256" key="1">
    <source>
        <dbReference type="ARBA" id="ARBA00004141"/>
    </source>
</evidence>
<evidence type="ECO:0000313" key="7">
    <source>
        <dbReference type="EMBL" id="ALB23811.1"/>
    </source>
</evidence>
<dbReference type="PANTHER" id="PTHR11101:SF80">
    <property type="entry name" value="PHOSPHATE TRANSPORTER"/>
    <property type="match status" value="1"/>
</dbReference>
<dbReference type="RefSeq" id="WP_017375813.1">
    <property type="nucleotide sequence ID" value="NZ_CP012508.1"/>
</dbReference>
<feature type="transmembrane region" description="Helical" evidence="6">
    <location>
        <begin position="181"/>
        <end position="201"/>
    </location>
</feature>
<evidence type="ECO:0000256" key="4">
    <source>
        <dbReference type="ARBA" id="ARBA00022989"/>
    </source>
</evidence>
<dbReference type="GO" id="GO:0005315">
    <property type="term" value="F:phosphate transmembrane transporter activity"/>
    <property type="evidence" value="ECO:0007669"/>
    <property type="project" value="InterPro"/>
</dbReference>
<feature type="transmembrane region" description="Helical" evidence="6">
    <location>
        <begin position="45"/>
        <end position="64"/>
    </location>
</feature>
<evidence type="ECO:0000256" key="3">
    <source>
        <dbReference type="ARBA" id="ARBA00022692"/>
    </source>
</evidence>